<reference evidence="2 3" key="1">
    <citation type="submission" date="2016-11" db="EMBL/GenBank/DDBJ databases">
        <authorList>
            <person name="Jaros S."/>
            <person name="Januszkiewicz K."/>
            <person name="Wedrychowicz H."/>
        </authorList>
    </citation>
    <scope>NUCLEOTIDE SEQUENCE [LARGE SCALE GENOMIC DNA]</scope>
    <source>
        <strain evidence="2 3">DSM 17459</strain>
    </source>
</reference>
<dbReference type="Gene3D" id="3.30.2310.20">
    <property type="entry name" value="RelE-like"/>
    <property type="match status" value="1"/>
</dbReference>
<proteinExistence type="predicted"/>
<name>A0A1M4SQ10_9CLOT</name>
<dbReference type="PANTHER" id="PTHR38813:SF1">
    <property type="entry name" value="TOXIN RELE1-RELATED"/>
    <property type="match status" value="1"/>
</dbReference>
<accession>A0A1M4SQ10</accession>
<dbReference type="OrthoDB" id="9805098at2"/>
<dbReference type="SUPFAM" id="SSF143011">
    <property type="entry name" value="RelE-like"/>
    <property type="match status" value="1"/>
</dbReference>
<keyword evidence="1" id="KW-1277">Toxin-antitoxin system</keyword>
<dbReference type="InterPro" id="IPR035093">
    <property type="entry name" value="RelE/ParE_toxin_dom_sf"/>
</dbReference>
<dbReference type="EMBL" id="FQVI01000001">
    <property type="protein sequence ID" value="SHE34269.1"/>
    <property type="molecule type" value="Genomic_DNA"/>
</dbReference>
<gene>
    <name evidence="2" type="ORF">SAMN02745158_00205</name>
</gene>
<dbReference type="InterPro" id="IPR007712">
    <property type="entry name" value="RelE/ParE_toxin"/>
</dbReference>
<organism evidence="2 3">
    <name type="scientific">Lactonifactor longoviformis DSM 17459</name>
    <dbReference type="NCBI Taxonomy" id="1122155"/>
    <lineage>
        <taxon>Bacteria</taxon>
        <taxon>Bacillati</taxon>
        <taxon>Bacillota</taxon>
        <taxon>Clostridia</taxon>
        <taxon>Eubacteriales</taxon>
        <taxon>Clostridiaceae</taxon>
        <taxon>Lactonifactor</taxon>
    </lineage>
</organism>
<dbReference type="Pfam" id="PF05016">
    <property type="entry name" value="ParE_toxin"/>
    <property type="match status" value="1"/>
</dbReference>
<dbReference type="RefSeq" id="WP_072848341.1">
    <property type="nucleotide sequence ID" value="NZ_FQVI01000001.1"/>
</dbReference>
<evidence type="ECO:0000256" key="1">
    <source>
        <dbReference type="ARBA" id="ARBA00022649"/>
    </source>
</evidence>
<dbReference type="InterPro" id="IPR052747">
    <property type="entry name" value="TA_system_RelE_toxin"/>
</dbReference>
<dbReference type="AlphaFoldDB" id="A0A1M4SQ10"/>
<protein>
    <submittedName>
        <fullName evidence="2">mRNA interferase RelE/StbE</fullName>
    </submittedName>
</protein>
<dbReference type="PANTHER" id="PTHR38813">
    <property type="match status" value="1"/>
</dbReference>
<sequence length="79" mass="9179">MKIIFEKDAAKHISKMDKPSKTRIKQAIDKLPAGDVKKLQGYIHDYRLRVGDLRVLFSVEEDTIIIKDVLPRGQVYKRI</sequence>
<dbReference type="Proteomes" id="UP000184245">
    <property type="component" value="Unassembled WGS sequence"/>
</dbReference>
<dbReference type="STRING" id="1122155.SAMN02745158_00205"/>
<keyword evidence="3" id="KW-1185">Reference proteome</keyword>
<evidence type="ECO:0000313" key="3">
    <source>
        <dbReference type="Proteomes" id="UP000184245"/>
    </source>
</evidence>
<evidence type="ECO:0000313" key="2">
    <source>
        <dbReference type="EMBL" id="SHE34269.1"/>
    </source>
</evidence>